<accession>A0A2K5ELP6</accession>
<dbReference type="GeneTree" id="ENSGT00390000015231"/>
<sequence length="34" mass="4015">MKRRELKTYSKHTEQYLSYSANPCAHSSQRGMPQ</sequence>
<dbReference type="Ensembl" id="ENSANAT00000052198.1">
    <property type="protein sequence ID" value="ENSANAP00000034135.1"/>
    <property type="gene ID" value="ENSANAG00000034709.1"/>
</dbReference>
<organism evidence="1 2">
    <name type="scientific">Aotus nancymaae</name>
    <name type="common">Ma's night monkey</name>
    <dbReference type="NCBI Taxonomy" id="37293"/>
    <lineage>
        <taxon>Eukaryota</taxon>
        <taxon>Metazoa</taxon>
        <taxon>Chordata</taxon>
        <taxon>Craniata</taxon>
        <taxon>Vertebrata</taxon>
        <taxon>Euteleostomi</taxon>
        <taxon>Mammalia</taxon>
        <taxon>Eutheria</taxon>
        <taxon>Euarchontoglires</taxon>
        <taxon>Primates</taxon>
        <taxon>Haplorrhini</taxon>
        <taxon>Platyrrhini</taxon>
        <taxon>Aotidae</taxon>
        <taxon>Aotus</taxon>
    </lineage>
</organism>
<protein>
    <submittedName>
        <fullName evidence="1">Chromosome 1 open reading frame 105</fullName>
    </submittedName>
</protein>
<gene>
    <name evidence="1" type="primary">C1orf105</name>
</gene>
<evidence type="ECO:0000313" key="2">
    <source>
        <dbReference type="Proteomes" id="UP000233020"/>
    </source>
</evidence>
<dbReference type="Proteomes" id="UP000233020">
    <property type="component" value="Unplaced"/>
</dbReference>
<reference evidence="1" key="2">
    <citation type="submission" date="2025-09" db="UniProtKB">
        <authorList>
            <consortium name="Ensembl"/>
        </authorList>
    </citation>
    <scope>IDENTIFICATION</scope>
</reference>
<keyword evidence="2" id="KW-1185">Reference proteome</keyword>
<proteinExistence type="predicted"/>
<dbReference type="AlphaFoldDB" id="A0A2K5ELP6"/>
<reference evidence="1" key="1">
    <citation type="submission" date="2025-08" db="UniProtKB">
        <authorList>
            <consortium name="Ensembl"/>
        </authorList>
    </citation>
    <scope>IDENTIFICATION</scope>
</reference>
<name>A0A2K5ELP6_AOTNA</name>
<evidence type="ECO:0000313" key="1">
    <source>
        <dbReference type="Ensembl" id="ENSANAP00000034135.1"/>
    </source>
</evidence>